<sequence>MISVVKQHTPNPCHCIPGSARNCKRPRLLENPLKKSSILEDKKNEGVSGANLSLSNLKIVIDYLLVHPKLHNTVVESARKDLQNFLKEYEWCYGSENLVYNARLLQHLPDDVHAHGPLDSFSTFPFESYMRQVKDSVHSGFAVARQAVQRYAEKISFCDRLQLSCLTNTTPIGAQDVSNKQMFTQLETSPSTSESKHLSGAVADQLHTVVQNDSSTMADFSQILQKMSTAITDLSINVKQLLVKSNEREQPHQLDCGISSQQFPLSSENEL</sequence>
<dbReference type="PANTHER" id="PTHR46579:SF1">
    <property type="entry name" value="F5_8 TYPE C DOMAIN-CONTAINING PROTEIN"/>
    <property type="match status" value="1"/>
</dbReference>
<reference evidence="1 2" key="1">
    <citation type="submission" date="2018-11" db="EMBL/GenBank/DDBJ databases">
        <authorList>
            <consortium name="Pathogen Informatics"/>
        </authorList>
    </citation>
    <scope>NUCLEOTIDE SEQUENCE [LARGE SCALE GENOMIC DNA]</scope>
    <source>
        <strain>Denwood</strain>
        <strain evidence="2">Zambia</strain>
    </source>
</reference>
<evidence type="ECO:0000313" key="1">
    <source>
        <dbReference type="EMBL" id="VDP70645.1"/>
    </source>
</evidence>
<dbReference type="EMBL" id="UZAL01036853">
    <property type="protein sequence ID" value="VDP70645.1"/>
    <property type="molecule type" value="Genomic_DNA"/>
</dbReference>
<organism evidence="1 2">
    <name type="scientific">Schistosoma mattheei</name>
    <dbReference type="NCBI Taxonomy" id="31246"/>
    <lineage>
        <taxon>Eukaryota</taxon>
        <taxon>Metazoa</taxon>
        <taxon>Spiralia</taxon>
        <taxon>Lophotrochozoa</taxon>
        <taxon>Platyhelminthes</taxon>
        <taxon>Trematoda</taxon>
        <taxon>Digenea</taxon>
        <taxon>Strigeidida</taxon>
        <taxon>Schistosomatoidea</taxon>
        <taxon>Schistosomatidae</taxon>
        <taxon>Schistosoma</taxon>
    </lineage>
</organism>
<dbReference type="STRING" id="31246.A0A183PPA8"/>
<dbReference type="Proteomes" id="UP000269396">
    <property type="component" value="Unassembled WGS sequence"/>
</dbReference>
<evidence type="ECO:0000313" key="2">
    <source>
        <dbReference type="Proteomes" id="UP000269396"/>
    </source>
</evidence>
<proteinExistence type="predicted"/>
<name>A0A183PPA8_9TREM</name>
<dbReference type="PANTHER" id="PTHR46579">
    <property type="entry name" value="F5/8 TYPE C DOMAIN-CONTAINING PROTEIN-RELATED"/>
    <property type="match status" value="1"/>
</dbReference>
<accession>A0A183PPA8</accession>
<gene>
    <name evidence="1" type="ORF">SMTD_LOCUS16191</name>
</gene>
<protein>
    <submittedName>
        <fullName evidence="1">Uncharacterized protein</fullName>
    </submittedName>
</protein>
<dbReference type="AlphaFoldDB" id="A0A183PPA8"/>
<keyword evidence="2" id="KW-1185">Reference proteome</keyword>